<evidence type="ECO:0000313" key="2">
    <source>
        <dbReference type="Proteomes" id="UP000821845"/>
    </source>
</evidence>
<sequence length="185" mass="21136">MGAFISCIWPQCVDGIVERPMLPVMDYVPPYHSVASNIREFNMPPPVEPPVLPHPPPQHRNATRSRRVAFRDQCAMLTFASWLLTPGSLESCHDSWVWQRNPLREQLASQLEPEYVVKHRQFLCLGLDGAELLHLFLRCSSHALKCCFYPMDLLKARITFFAATTQLEDPASEKFDAHNDFLSGE</sequence>
<dbReference type="Proteomes" id="UP000821845">
    <property type="component" value="Chromosome 1"/>
</dbReference>
<name>A0ACB7TPD7_HYAAI</name>
<protein>
    <submittedName>
        <fullName evidence="1">Uncharacterized protein</fullName>
    </submittedName>
</protein>
<evidence type="ECO:0000313" key="1">
    <source>
        <dbReference type="EMBL" id="KAH6948660.1"/>
    </source>
</evidence>
<reference evidence="1" key="1">
    <citation type="submission" date="2020-05" db="EMBL/GenBank/DDBJ databases">
        <title>Large-scale comparative analyses of tick genomes elucidate their genetic diversity and vector capacities.</title>
        <authorList>
            <person name="Jia N."/>
            <person name="Wang J."/>
            <person name="Shi W."/>
            <person name="Du L."/>
            <person name="Sun Y."/>
            <person name="Zhan W."/>
            <person name="Jiang J."/>
            <person name="Wang Q."/>
            <person name="Zhang B."/>
            <person name="Ji P."/>
            <person name="Sakyi L.B."/>
            <person name="Cui X."/>
            <person name="Yuan T."/>
            <person name="Jiang B."/>
            <person name="Yang W."/>
            <person name="Lam T.T.-Y."/>
            <person name="Chang Q."/>
            <person name="Ding S."/>
            <person name="Wang X."/>
            <person name="Zhu J."/>
            <person name="Ruan X."/>
            <person name="Zhao L."/>
            <person name="Wei J."/>
            <person name="Que T."/>
            <person name="Du C."/>
            <person name="Cheng J."/>
            <person name="Dai P."/>
            <person name="Han X."/>
            <person name="Huang E."/>
            <person name="Gao Y."/>
            <person name="Liu J."/>
            <person name="Shao H."/>
            <person name="Ye R."/>
            <person name="Li L."/>
            <person name="Wei W."/>
            <person name="Wang X."/>
            <person name="Wang C."/>
            <person name="Yang T."/>
            <person name="Huo Q."/>
            <person name="Li W."/>
            <person name="Guo W."/>
            <person name="Chen H."/>
            <person name="Zhou L."/>
            <person name="Ni X."/>
            <person name="Tian J."/>
            <person name="Zhou Y."/>
            <person name="Sheng Y."/>
            <person name="Liu T."/>
            <person name="Pan Y."/>
            <person name="Xia L."/>
            <person name="Li J."/>
            <person name="Zhao F."/>
            <person name="Cao W."/>
        </authorList>
    </citation>
    <scope>NUCLEOTIDE SEQUENCE</scope>
    <source>
        <strain evidence="1">Hyas-2018</strain>
    </source>
</reference>
<comment type="caution">
    <text evidence="1">The sequence shown here is derived from an EMBL/GenBank/DDBJ whole genome shotgun (WGS) entry which is preliminary data.</text>
</comment>
<organism evidence="1 2">
    <name type="scientific">Hyalomma asiaticum</name>
    <name type="common">Tick</name>
    <dbReference type="NCBI Taxonomy" id="266040"/>
    <lineage>
        <taxon>Eukaryota</taxon>
        <taxon>Metazoa</taxon>
        <taxon>Ecdysozoa</taxon>
        <taxon>Arthropoda</taxon>
        <taxon>Chelicerata</taxon>
        <taxon>Arachnida</taxon>
        <taxon>Acari</taxon>
        <taxon>Parasitiformes</taxon>
        <taxon>Ixodida</taxon>
        <taxon>Ixodoidea</taxon>
        <taxon>Ixodidae</taxon>
        <taxon>Hyalomminae</taxon>
        <taxon>Hyalomma</taxon>
    </lineage>
</organism>
<keyword evidence="2" id="KW-1185">Reference proteome</keyword>
<accession>A0ACB7TPD7</accession>
<gene>
    <name evidence="1" type="ORF">HPB50_025736</name>
</gene>
<proteinExistence type="predicted"/>
<dbReference type="EMBL" id="CM023481">
    <property type="protein sequence ID" value="KAH6948660.1"/>
    <property type="molecule type" value="Genomic_DNA"/>
</dbReference>